<evidence type="ECO:0000256" key="1">
    <source>
        <dbReference type="ARBA" id="ARBA00022664"/>
    </source>
</evidence>
<dbReference type="InterPro" id="IPR036875">
    <property type="entry name" value="Znf_CCHC_sf"/>
</dbReference>
<keyword evidence="5" id="KW-1185">Reference proteome</keyword>
<gene>
    <name evidence="4" type="ORF">O181_052460</name>
</gene>
<dbReference type="SMART" id="SM00343">
    <property type="entry name" value="ZnF_C2HC"/>
    <property type="match status" value="1"/>
</dbReference>
<sequence>MRNYKLLKQLSRELEHLVKCSCNQSCTLDDIANTLKNVRKRAKKGAKVSERNILSGLNEDSHRERVAKVINKKNSCHNCGLTDHYSNNCPKEKLKVYAIEQVQEEEIKEEDLKSDSITRANVASISGN</sequence>
<dbReference type="Proteomes" id="UP000765509">
    <property type="component" value="Unassembled WGS sequence"/>
</dbReference>
<organism evidence="4 5">
    <name type="scientific">Austropuccinia psidii MF-1</name>
    <dbReference type="NCBI Taxonomy" id="1389203"/>
    <lineage>
        <taxon>Eukaryota</taxon>
        <taxon>Fungi</taxon>
        <taxon>Dikarya</taxon>
        <taxon>Basidiomycota</taxon>
        <taxon>Pucciniomycotina</taxon>
        <taxon>Pucciniomycetes</taxon>
        <taxon>Pucciniales</taxon>
        <taxon>Sphaerophragmiaceae</taxon>
        <taxon>Austropuccinia</taxon>
    </lineage>
</organism>
<dbReference type="Gene3D" id="4.10.60.10">
    <property type="entry name" value="Zinc finger, CCHC-type"/>
    <property type="match status" value="1"/>
</dbReference>
<keyword evidence="2" id="KW-0862">Zinc</keyword>
<protein>
    <recommendedName>
        <fullName evidence="3">CCHC-type domain-containing protein</fullName>
    </recommendedName>
</protein>
<evidence type="ECO:0000313" key="5">
    <source>
        <dbReference type="Proteomes" id="UP000765509"/>
    </source>
</evidence>
<accession>A0A9Q3DYW9</accession>
<dbReference type="EMBL" id="AVOT02022964">
    <property type="protein sequence ID" value="MBW0512745.1"/>
    <property type="molecule type" value="Genomic_DNA"/>
</dbReference>
<keyword evidence="2" id="KW-0479">Metal-binding</keyword>
<evidence type="ECO:0000313" key="4">
    <source>
        <dbReference type="EMBL" id="MBW0512745.1"/>
    </source>
</evidence>
<keyword evidence="1" id="KW-0507">mRNA processing</keyword>
<dbReference type="AlphaFoldDB" id="A0A9Q3DYW9"/>
<proteinExistence type="predicted"/>
<keyword evidence="2" id="KW-0863">Zinc-finger</keyword>
<dbReference type="GO" id="GO:0006397">
    <property type="term" value="P:mRNA processing"/>
    <property type="evidence" value="ECO:0007669"/>
    <property type="project" value="UniProtKB-KW"/>
</dbReference>
<dbReference type="PROSITE" id="PS50158">
    <property type="entry name" value="ZF_CCHC"/>
    <property type="match status" value="1"/>
</dbReference>
<dbReference type="GO" id="GO:0003676">
    <property type="term" value="F:nucleic acid binding"/>
    <property type="evidence" value="ECO:0007669"/>
    <property type="project" value="InterPro"/>
</dbReference>
<name>A0A9Q3DYW9_9BASI</name>
<dbReference type="GO" id="GO:0008270">
    <property type="term" value="F:zinc ion binding"/>
    <property type="evidence" value="ECO:0007669"/>
    <property type="project" value="UniProtKB-KW"/>
</dbReference>
<reference evidence="4" key="1">
    <citation type="submission" date="2021-03" db="EMBL/GenBank/DDBJ databases">
        <title>Draft genome sequence of rust myrtle Austropuccinia psidii MF-1, a brazilian biotype.</title>
        <authorList>
            <person name="Quecine M.C."/>
            <person name="Pachon D.M.R."/>
            <person name="Bonatelli M.L."/>
            <person name="Correr F.H."/>
            <person name="Franceschini L.M."/>
            <person name="Leite T.F."/>
            <person name="Margarido G.R.A."/>
            <person name="Almeida C.A."/>
            <person name="Ferrarezi J.A."/>
            <person name="Labate C.A."/>
        </authorList>
    </citation>
    <scope>NUCLEOTIDE SEQUENCE</scope>
    <source>
        <strain evidence="4">MF-1</strain>
    </source>
</reference>
<comment type="caution">
    <text evidence="4">The sequence shown here is derived from an EMBL/GenBank/DDBJ whole genome shotgun (WGS) entry which is preliminary data.</text>
</comment>
<dbReference type="SUPFAM" id="SSF57756">
    <property type="entry name" value="Retrovirus zinc finger-like domains"/>
    <property type="match status" value="1"/>
</dbReference>
<dbReference type="InterPro" id="IPR001878">
    <property type="entry name" value="Znf_CCHC"/>
</dbReference>
<feature type="domain" description="CCHC-type" evidence="3">
    <location>
        <begin position="76"/>
        <end position="91"/>
    </location>
</feature>
<evidence type="ECO:0000259" key="3">
    <source>
        <dbReference type="PROSITE" id="PS50158"/>
    </source>
</evidence>
<evidence type="ECO:0000256" key="2">
    <source>
        <dbReference type="PROSITE-ProRule" id="PRU00047"/>
    </source>
</evidence>